<dbReference type="PANTHER" id="PTHR11138:SF5">
    <property type="entry name" value="METHIONYL-TRNA FORMYLTRANSFERASE, MITOCHONDRIAL"/>
    <property type="match status" value="1"/>
</dbReference>
<dbReference type="OrthoDB" id="9802815at2"/>
<dbReference type="Proteomes" id="UP000218890">
    <property type="component" value="Chromosome"/>
</dbReference>
<dbReference type="InterPro" id="IPR041711">
    <property type="entry name" value="Met-tRNA-FMT_N"/>
</dbReference>
<dbReference type="EC" id="2.1.2.9" evidence="2 5"/>
<evidence type="ECO:0000256" key="4">
    <source>
        <dbReference type="ARBA" id="ARBA00022917"/>
    </source>
</evidence>
<feature type="binding site" evidence="5">
    <location>
        <begin position="110"/>
        <end position="113"/>
    </location>
    <ligand>
        <name>(6S)-5,6,7,8-tetrahydrofolate</name>
        <dbReference type="ChEBI" id="CHEBI:57453"/>
    </ligand>
</feature>
<evidence type="ECO:0000259" key="7">
    <source>
        <dbReference type="Pfam" id="PF02911"/>
    </source>
</evidence>
<dbReference type="InterPro" id="IPR036477">
    <property type="entry name" value="Formyl_transf_N_sf"/>
</dbReference>
<feature type="domain" description="Formyl transferase C-terminal" evidence="7">
    <location>
        <begin position="205"/>
        <end position="301"/>
    </location>
</feature>
<keyword evidence="9" id="KW-1185">Reference proteome</keyword>
<dbReference type="Pfam" id="PF00551">
    <property type="entry name" value="Formyl_trans_N"/>
    <property type="match status" value="1"/>
</dbReference>
<dbReference type="NCBIfam" id="TIGR00460">
    <property type="entry name" value="fmt"/>
    <property type="match status" value="1"/>
</dbReference>
<dbReference type="InterPro" id="IPR011034">
    <property type="entry name" value="Formyl_transferase-like_C_sf"/>
</dbReference>
<dbReference type="Gene3D" id="3.40.50.12230">
    <property type="match status" value="1"/>
</dbReference>
<proteinExistence type="inferred from homology"/>
<dbReference type="SUPFAM" id="SSF50486">
    <property type="entry name" value="FMT C-terminal domain-like"/>
    <property type="match status" value="1"/>
</dbReference>
<comment type="function">
    <text evidence="5">Attaches a formyl group to the free amino group of methionyl-tRNA(fMet). The formyl group appears to play a dual role in the initiator identity of N-formylmethionyl-tRNA by promoting its recognition by IF2 and preventing the misappropriation of this tRNA by the elongation apparatus.</text>
</comment>
<dbReference type="PANTHER" id="PTHR11138">
    <property type="entry name" value="METHIONYL-TRNA FORMYLTRANSFERASE"/>
    <property type="match status" value="1"/>
</dbReference>
<dbReference type="GO" id="GO:0004479">
    <property type="term" value="F:methionyl-tRNA formyltransferase activity"/>
    <property type="evidence" value="ECO:0007669"/>
    <property type="project" value="UniProtKB-UniRule"/>
</dbReference>
<evidence type="ECO:0000313" key="9">
    <source>
        <dbReference type="Proteomes" id="UP000218890"/>
    </source>
</evidence>
<dbReference type="CDD" id="cd08704">
    <property type="entry name" value="Met_tRNA_FMT_C"/>
    <property type="match status" value="1"/>
</dbReference>
<sequence>MSARIIFAGTPDFAVPALESLVAAGYPPLQVYTQPDRRAGRGRKLKPPPVKVAADKHAIPVKQPERLDAEEAAAIAAQQPDLMVVVAYGQILPAAVLEAPRCGCVNIHASLLPRWRGAAPVQRALMAGDKQTGITLIRMDEGLDTGAMFARESTPIGPEDTGGSLHDRLADLGARLLVEHLPAILEGSISAVAQPADGVTYAAKLGSADYWLDWSRPAVELERQVRALYPLPGARTRLGKRDVRVQEAHHSSGVAGDEPGRVVDISSRGIAIATAAGRLVITRLKPAGGREQAVAAYLNGNDLGLGELAG</sequence>
<evidence type="ECO:0000256" key="5">
    <source>
        <dbReference type="HAMAP-Rule" id="MF_00182"/>
    </source>
</evidence>
<dbReference type="EMBL" id="AP017372">
    <property type="protein sequence ID" value="BAU56812.1"/>
    <property type="molecule type" value="Genomic_DNA"/>
</dbReference>
<keyword evidence="4 5" id="KW-0648">Protein biosynthesis</keyword>
<dbReference type="Pfam" id="PF02911">
    <property type="entry name" value="Formyl_trans_C"/>
    <property type="match status" value="1"/>
</dbReference>
<dbReference type="InterPro" id="IPR044135">
    <property type="entry name" value="Met-tRNA-FMT_C"/>
</dbReference>
<feature type="domain" description="Formyl transferase N-terminal" evidence="6">
    <location>
        <begin position="5"/>
        <end position="180"/>
    </location>
</feature>
<dbReference type="InterPro" id="IPR005794">
    <property type="entry name" value="Fmt"/>
</dbReference>
<dbReference type="InterPro" id="IPR005793">
    <property type="entry name" value="Formyl_trans_C"/>
</dbReference>
<evidence type="ECO:0000256" key="2">
    <source>
        <dbReference type="ARBA" id="ARBA00012261"/>
    </source>
</evidence>
<keyword evidence="3 5" id="KW-0808">Transferase</keyword>
<evidence type="ECO:0000256" key="3">
    <source>
        <dbReference type="ARBA" id="ARBA00022679"/>
    </source>
</evidence>
<reference evidence="8" key="1">
    <citation type="submission" date="2016-02" db="EMBL/GenBank/DDBJ databases">
        <title>Halorhodospira halochloris DSM-1059 complete genome, version 2.</title>
        <authorList>
            <person name="Tsukatani Y."/>
        </authorList>
    </citation>
    <scope>NUCLEOTIDE SEQUENCE</scope>
    <source>
        <strain evidence="8">DSM 1059</strain>
    </source>
</reference>
<dbReference type="CDD" id="cd08646">
    <property type="entry name" value="FMT_core_Met-tRNA-FMT_N"/>
    <property type="match status" value="1"/>
</dbReference>
<evidence type="ECO:0000313" key="8">
    <source>
        <dbReference type="EMBL" id="BAU56812.1"/>
    </source>
</evidence>
<evidence type="ECO:0000259" key="6">
    <source>
        <dbReference type="Pfam" id="PF00551"/>
    </source>
</evidence>
<name>A0A0X8X713_HALHR</name>
<organism evidence="8 9">
    <name type="scientific">Halorhodospira halochloris</name>
    <name type="common">Ectothiorhodospira halochloris</name>
    <dbReference type="NCBI Taxonomy" id="1052"/>
    <lineage>
        <taxon>Bacteria</taxon>
        <taxon>Pseudomonadati</taxon>
        <taxon>Pseudomonadota</taxon>
        <taxon>Gammaproteobacteria</taxon>
        <taxon>Chromatiales</taxon>
        <taxon>Ectothiorhodospiraceae</taxon>
        <taxon>Halorhodospira</taxon>
    </lineage>
</organism>
<dbReference type="GO" id="GO:0005829">
    <property type="term" value="C:cytosol"/>
    <property type="evidence" value="ECO:0007669"/>
    <property type="project" value="TreeGrafter"/>
</dbReference>
<comment type="similarity">
    <text evidence="1 5">Belongs to the Fmt family.</text>
</comment>
<comment type="catalytic activity">
    <reaction evidence="5">
        <text>L-methionyl-tRNA(fMet) + (6R)-10-formyltetrahydrofolate = N-formyl-L-methionyl-tRNA(fMet) + (6S)-5,6,7,8-tetrahydrofolate + H(+)</text>
        <dbReference type="Rhea" id="RHEA:24380"/>
        <dbReference type="Rhea" id="RHEA-COMP:9952"/>
        <dbReference type="Rhea" id="RHEA-COMP:9953"/>
        <dbReference type="ChEBI" id="CHEBI:15378"/>
        <dbReference type="ChEBI" id="CHEBI:57453"/>
        <dbReference type="ChEBI" id="CHEBI:78530"/>
        <dbReference type="ChEBI" id="CHEBI:78844"/>
        <dbReference type="ChEBI" id="CHEBI:195366"/>
        <dbReference type="EC" id="2.1.2.9"/>
    </reaction>
</comment>
<protein>
    <recommendedName>
        <fullName evidence="2 5">Methionyl-tRNA formyltransferase</fullName>
        <ecNumber evidence="2 5">2.1.2.9</ecNumber>
    </recommendedName>
</protein>
<dbReference type="InterPro" id="IPR002376">
    <property type="entry name" value="Formyl_transf_N"/>
</dbReference>
<gene>
    <name evidence="5 8" type="primary">fmt</name>
    <name evidence="8" type="ORF">HH1059_01390</name>
</gene>
<dbReference type="KEGG" id="hhk:HH1059_01390"/>
<dbReference type="SUPFAM" id="SSF53328">
    <property type="entry name" value="Formyltransferase"/>
    <property type="match status" value="1"/>
</dbReference>
<dbReference type="HAMAP" id="MF_00182">
    <property type="entry name" value="Formyl_trans"/>
    <property type="match status" value="1"/>
</dbReference>
<dbReference type="RefSeq" id="WP_096407148.1">
    <property type="nucleotide sequence ID" value="NZ_AP017372.2"/>
</dbReference>
<accession>A0A0X8X713</accession>
<evidence type="ECO:0000256" key="1">
    <source>
        <dbReference type="ARBA" id="ARBA00010699"/>
    </source>
</evidence>
<dbReference type="AlphaFoldDB" id="A0A0X8X713"/>